<evidence type="ECO:0000313" key="5">
    <source>
        <dbReference type="Proteomes" id="UP000188533"/>
    </source>
</evidence>
<dbReference type="Proteomes" id="UP000188533">
    <property type="component" value="Unassembled WGS sequence"/>
</dbReference>
<dbReference type="InterPro" id="IPR046496">
    <property type="entry name" value="DUF6589"/>
</dbReference>
<feature type="domain" description="DUF6589" evidence="3">
    <location>
        <begin position="224"/>
        <end position="631"/>
    </location>
</feature>
<accession>A0A1Q3E1T1</accession>
<evidence type="ECO:0000259" key="3">
    <source>
        <dbReference type="Pfam" id="PF20231"/>
    </source>
</evidence>
<proteinExistence type="predicted"/>
<name>A0A1Q3E1T1_LENED</name>
<reference evidence="4 5" key="1">
    <citation type="submission" date="2016-08" db="EMBL/GenBank/DDBJ databases">
        <authorList>
            <consortium name="Lentinula edodes genome sequencing consortium"/>
            <person name="Sakamoto Y."/>
            <person name="Nakade K."/>
            <person name="Sato S."/>
            <person name="Yoshida Y."/>
            <person name="Miyazaki K."/>
            <person name="Natsume S."/>
            <person name="Konno N."/>
        </authorList>
    </citation>
    <scope>NUCLEOTIDE SEQUENCE [LARGE SCALE GENOMIC DNA]</scope>
    <source>
        <strain evidence="4 5">NBRC 111202</strain>
    </source>
</reference>
<evidence type="ECO:0000313" key="4">
    <source>
        <dbReference type="EMBL" id="GAW01064.1"/>
    </source>
</evidence>
<protein>
    <recommendedName>
        <fullName evidence="3">DUF6589 domain-containing protein</fullName>
    </recommendedName>
</protein>
<evidence type="ECO:0000256" key="1">
    <source>
        <dbReference type="SAM" id="MobiDB-lite"/>
    </source>
</evidence>
<feature type="transmembrane region" description="Helical" evidence="2">
    <location>
        <begin position="108"/>
        <end position="133"/>
    </location>
</feature>
<feature type="compositionally biased region" description="Acidic residues" evidence="1">
    <location>
        <begin position="726"/>
        <end position="738"/>
    </location>
</feature>
<organism evidence="4 5">
    <name type="scientific">Lentinula edodes</name>
    <name type="common">Shiitake mushroom</name>
    <name type="synonym">Lentinus edodes</name>
    <dbReference type="NCBI Taxonomy" id="5353"/>
    <lineage>
        <taxon>Eukaryota</taxon>
        <taxon>Fungi</taxon>
        <taxon>Dikarya</taxon>
        <taxon>Basidiomycota</taxon>
        <taxon>Agaricomycotina</taxon>
        <taxon>Agaricomycetes</taxon>
        <taxon>Agaricomycetidae</taxon>
        <taxon>Agaricales</taxon>
        <taxon>Marasmiineae</taxon>
        <taxon>Omphalotaceae</taxon>
        <taxon>Lentinula</taxon>
    </lineage>
</organism>
<keyword evidence="2" id="KW-0472">Membrane</keyword>
<dbReference type="STRING" id="5353.A0A1Q3E1T1"/>
<dbReference type="AlphaFoldDB" id="A0A1Q3E1T1"/>
<feature type="region of interest" description="Disordered" evidence="1">
    <location>
        <begin position="277"/>
        <end position="296"/>
    </location>
</feature>
<comment type="caution">
    <text evidence="4">The sequence shown here is derived from an EMBL/GenBank/DDBJ whole genome shotgun (WGS) entry which is preliminary data.</text>
</comment>
<reference evidence="4 5" key="2">
    <citation type="submission" date="2017-02" db="EMBL/GenBank/DDBJ databases">
        <title>A genome survey and senescence transcriptome analysis in Lentinula edodes.</title>
        <authorList>
            <person name="Sakamoto Y."/>
            <person name="Nakade K."/>
            <person name="Sato S."/>
            <person name="Yoshida Y."/>
            <person name="Miyazaki K."/>
            <person name="Natsume S."/>
            <person name="Konno N."/>
        </authorList>
    </citation>
    <scope>NUCLEOTIDE SEQUENCE [LARGE SCALE GENOMIC DNA]</scope>
    <source>
        <strain evidence="4 5">NBRC 111202</strain>
    </source>
</reference>
<dbReference type="EMBL" id="BDGU01000051">
    <property type="protein sequence ID" value="GAW01064.1"/>
    <property type="molecule type" value="Genomic_DNA"/>
</dbReference>
<keyword evidence="2" id="KW-1133">Transmembrane helix</keyword>
<feature type="region of interest" description="Disordered" evidence="1">
    <location>
        <begin position="705"/>
        <end position="739"/>
    </location>
</feature>
<feature type="region of interest" description="Disordered" evidence="1">
    <location>
        <begin position="28"/>
        <end position="61"/>
    </location>
</feature>
<keyword evidence="5" id="KW-1185">Reference proteome</keyword>
<keyword evidence="2" id="KW-0812">Transmembrane</keyword>
<sequence>MLYEKYCKLAPFTTTLLRIFTASPNRYQQRKSANKDKSSDSESNIEMEDVQSDGSPDQSGRLEDTFIASGDIKTEADAQNTESLDVTEAAITLVIAMLTFLRNRATNFLPLLLGLFFMINGTSTRVMIMLNAVGITVSARTVERLKEELTKSAINFAIDLIASPALWYIIYDNINIYQKKWDQRITNRNEMIHATNSAVIGIDGDGIDTDKVSDLHARLEKRGQRANANFNTDIMPTNDDLDFIQKSSLWLISDLLLRYTPGSDKWKNRHKMREEVDKMMPSDRPLPPKKTDTRPFGVFDINEGSKKGQVKLNEAMRKRARQTEESWVQYTAIRVGDWLTSMLNRGARRDRTNEDLPMERLDFIQELSALWHFALQATHMIMRIHHGHEIGNDPSSLGAHKTLLKRVWDASKPNYAAAKSLIRHSLIARLIHLVMVQKGYQQWDELSKWQPSGFEDLKAVAEKIRDEWATTAAAEQKKELKDDWNARSSYFIRDALLFLEFEAATRFADPGRVLRILKFWSLSFRGAGQHNYARECVEVLVQFKYETPEELQKALERAWFVNETGEEGKWIASDLYLERLNFWVKRVFIAHGDGVTIDYIVQKGSACIEVSREVSHLIANYFGNPDRSRAHKEVKFFEDLRVTVEELERLGIHSRTKERFVPAKLRANAKNPTPHSAVIDAQVHGMEIWADGNFTNYIRLTTYDPNTKSYPLGNPAKPPTRKEISENQEDEEDEENADEYDRNHATYLNSGTVFDNTEENVLAFNNYEDIEGGGSLGGGEEFSSGEIIL</sequence>
<dbReference type="Pfam" id="PF20231">
    <property type="entry name" value="DUF6589"/>
    <property type="match status" value="1"/>
</dbReference>
<gene>
    <name evidence="4" type="ORF">LENED_002634</name>
</gene>
<evidence type="ECO:0000256" key="2">
    <source>
        <dbReference type="SAM" id="Phobius"/>
    </source>
</evidence>